<evidence type="ECO:0000256" key="7">
    <source>
        <dbReference type="ARBA" id="ARBA00022840"/>
    </source>
</evidence>
<keyword evidence="13" id="KW-1185">Reference proteome</keyword>
<dbReference type="GO" id="GO:0005524">
    <property type="term" value="F:ATP binding"/>
    <property type="evidence" value="ECO:0007669"/>
    <property type="project" value="UniProtKB-UniRule"/>
</dbReference>
<keyword evidence="4 10" id="KW-0808">Transferase</keyword>
<evidence type="ECO:0000256" key="4">
    <source>
        <dbReference type="ARBA" id="ARBA00022679"/>
    </source>
</evidence>
<keyword evidence="8 10" id="KW-0460">Magnesium</keyword>
<feature type="binding site" evidence="10">
    <location>
        <begin position="30"/>
        <end position="35"/>
    </location>
    <ligand>
        <name>substrate</name>
    </ligand>
</feature>
<keyword evidence="6 10" id="KW-0547">Nucleotide-binding</keyword>
<gene>
    <name evidence="10" type="primary">miaA</name>
    <name evidence="12" type="ORF">DFQ01_11214</name>
</gene>
<feature type="binding site" evidence="10">
    <location>
        <begin position="28"/>
        <end position="35"/>
    </location>
    <ligand>
        <name>ATP</name>
        <dbReference type="ChEBI" id="CHEBI:30616"/>
    </ligand>
</feature>
<comment type="function">
    <text evidence="2 10">Catalyzes the transfer of a dimethylallyl group onto the adenine at position 37 in tRNAs that read codons beginning with uridine, leading to the formation of N6-(dimethylallyl)adenosine (i(6)A).</text>
</comment>
<dbReference type="EC" id="2.5.1.75" evidence="10"/>
<dbReference type="InterPro" id="IPR018022">
    <property type="entry name" value="IPT"/>
</dbReference>
<evidence type="ECO:0000313" key="13">
    <source>
        <dbReference type="Proteomes" id="UP000246635"/>
    </source>
</evidence>
<dbReference type="PROSITE" id="PS50052">
    <property type="entry name" value="GUANYLATE_KINASE_2"/>
    <property type="match status" value="1"/>
</dbReference>
<evidence type="ECO:0000256" key="1">
    <source>
        <dbReference type="ARBA" id="ARBA00001946"/>
    </source>
</evidence>
<dbReference type="Gene3D" id="1.10.20.140">
    <property type="match status" value="1"/>
</dbReference>
<evidence type="ECO:0000256" key="6">
    <source>
        <dbReference type="ARBA" id="ARBA00022741"/>
    </source>
</evidence>
<dbReference type="FunFam" id="1.10.20.140:FF:000001">
    <property type="entry name" value="tRNA dimethylallyltransferase"/>
    <property type="match status" value="1"/>
</dbReference>
<comment type="similarity">
    <text evidence="3 10">Belongs to the IPP transferase family.</text>
</comment>
<dbReference type="SUPFAM" id="SSF52540">
    <property type="entry name" value="P-loop containing nucleoside triphosphate hydrolases"/>
    <property type="match status" value="1"/>
</dbReference>
<comment type="caution">
    <text evidence="10">Lacks conserved residue(s) required for the propagation of feature annotation.</text>
</comment>
<dbReference type="Pfam" id="PF01715">
    <property type="entry name" value="IPPT"/>
    <property type="match status" value="1"/>
</dbReference>
<proteinExistence type="inferred from homology"/>
<feature type="region of interest" description="Interaction with substrate tRNA" evidence="10">
    <location>
        <begin position="53"/>
        <end position="56"/>
    </location>
</feature>
<accession>A0A2V2YSQ4</accession>
<dbReference type="EMBL" id="QGTQ01000012">
    <property type="protein sequence ID" value="PWW00661.1"/>
    <property type="molecule type" value="Genomic_DNA"/>
</dbReference>
<dbReference type="PANTHER" id="PTHR11088">
    <property type="entry name" value="TRNA DIMETHYLALLYLTRANSFERASE"/>
    <property type="match status" value="1"/>
</dbReference>
<evidence type="ECO:0000256" key="8">
    <source>
        <dbReference type="ARBA" id="ARBA00022842"/>
    </source>
</evidence>
<comment type="caution">
    <text evidence="12">The sequence shown here is derived from an EMBL/GenBank/DDBJ whole genome shotgun (WGS) entry which is preliminary data.</text>
</comment>
<evidence type="ECO:0000313" key="12">
    <source>
        <dbReference type="EMBL" id="PWW00661.1"/>
    </source>
</evidence>
<comment type="subunit">
    <text evidence="10">Monomer.</text>
</comment>
<evidence type="ECO:0000259" key="11">
    <source>
        <dbReference type="PROSITE" id="PS50052"/>
    </source>
</evidence>
<feature type="site" description="Interaction with substrate tRNA" evidence="10">
    <location>
        <position position="142"/>
    </location>
</feature>
<dbReference type="PANTHER" id="PTHR11088:SF60">
    <property type="entry name" value="TRNA DIMETHYLALLYLTRANSFERASE"/>
    <property type="match status" value="1"/>
</dbReference>
<keyword evidence="5 10" id="KW-0819">tRNA processing</keyword>
<evidence type="ECO:0000256" key="9">
    <source>
        <dbReference type="ARBA" id="ARBA00049563"/>
    </source>
</evidence>
<evidence type="ECO:0000256" key="5">
    <source>
        <dbReference type="ARBA" id="ARBA00022694"/>
    </source>
</evidence>
<keyword evidence="7 10" id="KW-0067">ATP-binding</keyword>
<dbReference type="GO" id="GO:0052381">
    <property type="term" value="F:tRNA dimethylallyltransferase activity"/>
    <property type="evidence" value="ECO:0007669"/>
    <property type="project" value="UniProtKB-UniRule"/>
</dbReference>
<feature type="domain" description="Guanylate kinase-like" evidence="11">
    <location>
        <begin position="21"/>
        <end position="230"/>
    </location>
</feature>
<comment type="cofactor">
    <cofactor evidence="1 10">
        <name>Mg(2+)</name>
        <dbReference type="ChEBI" id="CHEBI:18420"/>
    </cofactor>
</comment>
<dbReference type="InterPro" id="IPR039657">
    <property type="entry name" value="Dimethylallyltransferase"/>
</dbReference>
<dbReference type="OrthoDB" id="9776390at2"/>
<sequence>MTEQHEALPSTSLHRKEQTKPKLLVLIGPTAVGKTQLSLDIAKAYNCEIISGDSMQVYRGMDIGTAKIMLEERQGIVHHLIDIREPEEPYSSADFQEECRRLIADITARGKIPFIVGGTGLYIESVCYAYEFAENGSDPEFRLAMEQFADEHGAEALHAKLVEVDPASAERLHPNDRRRIIRALEIFRLTGERMSEQLSRQSKTSPYELCIIGLEMDRQRLYDRINRRIDLMMEQGLEEEARGILARGIPSDAVSLQGLGYKEFIPYFAGQCTLEEAVETLKRDTRRFAKRQLSWFRHMKDIDWVDAELNLYNKMAAVHGIIAGKFLLSLEYISNQSFSTGVTANE</sequence>
<evidence type="ECO:0000256" key="10">
    <source>
        <dbReference type="HAMAP-Rule" id="MF_00185"/>
    </source>
</evidence>
<organism evidence="12 13">
    <name type="scientific">Paenibacillus cellulosilyticus</name>
    <dbReference type="NCBI Taxonomy" id="375489"/>
    <lineage>
        <taxon>Bacteria</taxon>
        <taxon>Bacillati</taxon>
        <taxon>Bacillota</taxon>
        <taxon>Bacilli</taxon>
        <taxon>Bacillales</taxon>
        <taxon>Paenibacillaceae</taxon>
        <taxon>Paenibacillus</taxon>
    </lineage>
</organism>
<dbReference type="GO" id="GO:0006400">
    <property type="term" value="P:tRNA modification"/>
    <property type="evidence" value="ECO:0007669"/>
    <property type="project" value="TreeGrafter"/>
</dbReference>
<dbReference type="AlphaFoldDB" id="A0A2V2YSQ4"/>
<dbReference type="Gene3D" id="3.40.50.300">
    <property type="entry name" value="P-loop containing nucleotide triphosphate hydrolases"/>
    <property type="match status" value="1"/>
</dbReference>
<dbReference type="InterPro" id="IPR027417">
    <property type="entry name" value="P-loop_NTPase"/>
</dbReference>
<dbReference type="Proteomes" id="UP000246635">
    <property type="component" value="Unassembled WGS sequence"/>
</dbReference>
<dbReference type="HAMAP" id="MF_00185">
    <property type="entry name" value="IPP_trans"/>
    <property type="match status" value="1"/>
</dbReference>
<dbReference type="InterPro" id="IPR008144">
    <property type="entry name" value="Guanylate_kin-like_dom"/>
</dbReference>
<dbReference type="RefSeq" id="WP_110044890.1">
    <property type="nucleotide sequence ID" value="NZ_CP054612.1"/>
</dbReference>
<evidence type="ECO:0000256" key="2">
    <source>
        <dbReference type="ARBA" id="ARBA00003213"/>
    </source>
</evidence>
<evidence type="ECO:0000256" key="3">
    <source>
        <dbReference type="ARBA" id="ARBA00005842"/>
    </source>
</evidence>
<feature type="site" description="Interaction with substrate tRNA" evidence="10">
    <location>
        <position position="119"/>
    </location>
</feature>
<reference evidence="12 13" key="1">
    <citation type="submission" date="2018-05" db="EMBL/GenBank/DDBJ databases">
        <title>Genomic Encyclopedia of Type Strains, Phase III (KMG-III): the genomes of soil and plant-associated and newly described type strains.</title>
        <authorList>
            <person name="Whitman W."/>
        </authorList>
    </citation>
    <scope>NUCLEOTIDE SEQUENCE [LARGE SCALE GENOMIC DNA]</scope>
    <source>
        <strain evidence="12 13">CECT 5696</strain>
    </source>
</reference>
<protein>
    <recommendedName>
        <fullName evidence="10">tRNA dimethylallyltransferase</fullName>
        <ecNumber evidence="10">2.5.1.75</ecNumber>
    </recommendedName>
    <alternativeName>
        <fullName evidence="10">Dimethylallyl diphosphate:tRNA dimethylallyltransferase</fullName>
        <shortName evidence="10">DMAPP:tRNA dimethylallyltransferase</shortName>
        <shortName evidence="10">DMATase</shortName>
    </alternativeName>
    <alternativeName>
        <fullName evidence="10">Isopentenyl-diphosphate:tRNA isopentenyltransferase</fullName>
        <shortName evidence="10">IPP transferase</shortName>
        <shortName evidence="10">IPPT</shortName>
        <shortName evidence="10">IPTase</shortName>
    </alternativeName>
</protein>
<name>A0A2V2YSQ4_9BACL</name>
<dbReference type="NCBIfam" id="TIGR00174">
    <property type="entry name" value="miaA"/>
    <property type="match status" value="1"/>
</dbReference>
<comment type="catalytic activity">
    <reaction evidence="9 10">
        <text>adenosine(37) in tRNA + dimethylallyl diphosphate = N(6)-dimethylallyladenosine(37) in tRNA + diphosphate</text>
        <dbReference type="Rhea" id="RHEA:26482"/>
        <dbReference type="Rhea" id="RHEA-COMP:10162"/>
        <dbReference type="Rhea" id="RHEA-COMP:10375"/>
        <dbReference type="ChEBI" id="CHEBI:33019"/>
        <dbReference type="ChEBI" id="CHEBI:57623"/>
        <dbReference type="ChEBI" id="CHEBI:74411"/>
        <dbReference type="ChEBI" id="CHEBI:74415"/>
        <dbReference type="EC" id="2.5.1.75"/>
    </reaction>
</comment>